<gene>
    <name evidence="1" type="ORF">NTHI1209_00333</name>
</gene>
<proteinExistence type="predicted"/>
<evidence type="ECO:0000313" key="2">
    <source>
        <dbReference type="Proteomes" id="UP000050700"/>
    </source>
</evidence>
<comment type="caution">
    <text evidence="1">The sequence shown here is derived from an EMBL/GenBank/DDBJ whole genome shotgun (WGS) entry which is preliminary data.</text>
</comment>
<dbReference type="EMBL" id="JMQP01000002">
    <property type="protein sequence ID" value="KIS34731.1"/>
    <property type="molecule type" value="Genomic_DNA"/>
</dbReference>
<name>A0A158SV37_HAEIF</name>
<organism evidence="1 2">
    <name type="scientific">Haemophilus influenzae</name>
    <dbReference type="NCBI Taxonomy" id="727"/>
    <lineage>
        <taxon>Bacteria</taxon>
        <taxon>Pseudomonadati</taxon>
        <taxon>Pseudomonadota</taxon>
        <taxon>Gammaproteobacteria</taxon>
        <taxon>Pasteurellales</taxon>
        <taxon>Pasteurellaceae</taxon>
        <taxon>Haemophilus</taxon>
    </lineage>
</organism>
<dbReference type="AlphaFoldDB" id="A0A158SV37"/>
<reference evidence="1 2" key="1">
    <citation type="submission" date="2014-05" db="EMBL/GenBank/DDBJ databases">
        <title>Methylome analysis of the phasevarions of Haemophilus influenzae.</title>
        <authorList>
            <person name="Atack J.M."/>
            <person name="Fox K.L."/>
            <person name="Power P.M."/>
            <person name="Clark T."/>
            <person name="Jurcisek J."/>
            <person name="Korlach J."/>
            <person name="Bakaletz L.O."/>
            <person name="Jennings M.P."/>
        </authorList>
    </citation>
    <scope>NUCLEOTIDE SEQUENCE [LARGE SCALE GENOMIC DNA]</scope>
    <source>
        <strain evidence="1 2">1209</strain>
    </source>
</reference>
<sequence>MIAFVIVKKVIIGLEKDFLLSKLSIKITAL</sequence>
<dbReference type="Proteomes" id="UP000050700">
    <property type="component" value="Unassembled WGS sequence"/>
</dbReference>
<evidence type="ECO:0000313" key="1">
    <source>
        <dbReference type="EMBL" id="KIS34731.1"/>
    </source>
</evidence>
<accession>A0A158SV37</accession>
<protein>
    <submittedName>
        <fullName evidence="1">Uncharacterized protein</fullName>
    </submittedName>
</protein>